<dbReference type="EC" id="3.6.1.9" evidence="3"/>
<dbReference type="SUPFAM" id="SSF52972">
    <property type="entry name" value="ITPase-like"/>
    <property type="match status" value="1"/>
</dbReference>
<dbReference type="PANTHER" id="PTHR43213:SF5">
    <property type="entry name" value="BIFUNCTIONAL DTTP_UTP PYROPHOSPHATASE_METHYLTRANSFERASE PROTEIN-RELATED"/>
    <property type="match status" value="1"/>
</dbReference>
<dbReference type="Pfam" id="PF02545">
    <property type="entry name" value="Maf"/>
    <property type="match status" value="1"/>
</dbReference>
<comment type="caution">
    <text evidence="4">The sequence shown here is derived from an EMBL/GenBank/DDBJ whole genome shotgun (WGS) entry which is preliminary data.</text>
</comment>
<organism evidence="4 5">
    <name type="scientific">Metabacillus herbersteinensis</name>
    <dbReference type="NCBI Taxonomy" id="283816"/>
    <lineage>
        <taxon>Bacteria</taxon>
        <taxon>Bacillati</taxon>
        <taxon>Bacillota</taxon>
        <taxon>Bacilli</taxon>
        <taxon>Bacillales</taxon>
        <taxon>Bacillaceae</taxon>
        <taxon>Metabacillus</taxon>
    </lineage>
</organism>
<feature type="site" description="Important for substrate specificity" evidence="3">
    <location>
        <position position="71"/>
    </location>
</feature>
<dbReference type="EMBL" id="JBHLVO010000001">
    <property type="protein sequence ID" value="MFC0270162.1"/>
    <property type="molecule type" value="Genomic_DNA"/>
</dbReference>
<comment type="catalytic activity">
    <reaction evidence="3">
        <text>dTTP + H2O = dTMP + diphosphate + H(+)</text>
        <dbReference type="Rhea" id="RHEA:28534"/>
        <dbReference type="ChEBI" id="CHEBI:15377"/>
        <dbReference type="ChEBI" id="CHEBI:15378"/>
        <dbReference type="ChEBI" id="CHEBI:33019"/>
        <dbReference type="ChEBI" id="CHEBI:37568"/>
        <dbReference type="ChEBI" id="CHEBI:63528"/>
        <dbReference type="EC" id="3.6.1.9"/>
    </reaction>
</comment>
<reference evidence="4 5" key="1">
    <citation type="submission" date="2024-09" db="EMBL/GenBank/DDBJ databases">
        <authorList>
            <person name="Sun Q."/>
            <person name="Mori K."/>
        </authorList>
    </citation>
    <scope>NUCLEOTIDE SEQUENCE [LARGE SCALE GENOMIC DNA]</scope>
    <source>
        <strain evidence="4 5">CCM 7228</strain>
    </source>
</reference>
<name>A0ABV6GB61_9BACI</name>
<dbReference type="HAMAP" id="MF_00528">
    <property type="entry name" value="Maf"/>
    <property type="match status" value="1"/>
</dbReference>
<dbReference type="Proteomes" id="UP001589854">
    <property type="component" value="Unassembled WGS sequence"/>
</dbReference>
<evidence type="ECO:0000256" key="1">
    <source>
        <dbReference type="ARBA" id="ARBA00001968"/>
    </source>
</evidence>
<sequence>MTKHLILASGSPRRKELLEHLQLDFTVIVSDIDEAFDSTLTPSATVMSLAFQKASHVAKSYRESYVIGADTIVVYRDQLLGKPKSEEEAISMLTMLSGETHEVLTGVSILHGDQKCTFAERTNVTFWSLTKKEIYDYVKTGEPMDKAGAYGIQGLGSLLVKEIQGDYFSVVGLPIARTMRELRHLGLSK</sequence>
<feature type="active site" description="Proton acceptor" evidence="3">
    <location>
        <position position="70"/>
    </location>
</feature>
<comment type="catalytic activity">
    <reaction evidence="3">
        <text>UTP + H2O = UMP + diphosphate + H(+)</text>
        <dbReference type="Rhea" id="RHEA:29395"/>
        <dbReference type="ChEBI" id="CHEBI:15377"/>
        <dbReference type="ChEBI" id="CHEBI:15378"/>
        <dbReference type="ChEBI" id="CHEBI:33019"/>
        <dbReference type="ChEBI" id="CHEBI:46398"/>
        <dbReference type="ChEBI" id="CHEBI:57865"/>
        <dbReference type="EC" id="3.6.1.9"/>
    </reaction>
</comment>
<comment type="subcellular location">
    <subcellularLocation>
        <location evidence="3">Cytoplasm</location>
    </subcellularLocation>
</comment>
<keyword evidence="3" id="KW-0546">Nucleotide metabolism</keyword>
<dbReference type="InterPro" id="IPR029001">
    <property type="entry name" value="ITPase-like_fam"/>
</dbReference>
<evidence type="ECO:0000256" key="2">
    <source>
        <dbReference type="ARBA" id="ARBA00022801"/>
    </source>
</evidence>
<comment type="similarity">
    <text evidence="3">Belongs to the Maf family. YhdE subfamily.</text>
</comment>
<dbReference type="GO" id="GO:0016787">
    <property type="term" value="F:hydrolase activity"/>
    <property type="evidence" value="ECO:0007669"/>
    <property type="project" value="UniProtKB-KW"/>
</dbReference>
<accession>A0ABV6GB61</accession>
<gene>
    <name evidence="4" type="ORF">ACFFIX_01640</name>
</gene>
<comment type="function">
    <text evidence="3">Nucleoside triphosphate pyrophosphatase that hydrolyzes dTTP and UTP. May have a dual role in cell division arrest and in preventing the incorporation of modified nucleotides into cellular nucleic acids.</text>
</comment>
<dbReference type="NCBIfam" id="TIGR00172">
    <property type="entry name" value="maf"/>
    <property type="match status" value="1"/>
</dbReference>
<dbReference type="RefSeq" id="WP_378929836.1">
    <property type="nucleotide sequence ID" value="NZ_JBHLVO010000001.1"/>
</dbReference>
<keyword evidence="3" id="KW-0963">Cytoplasm</keyword>
<dbReference type="CDD" id="cd00555">
    <property type="entry name" value="Maf"/>
    <property type="match status" value="1"/>
</dbReference>
<feature type="site" description="Important for substrate specificity" evidence="3">
    <location>
        <position position="13"/>
    </location>
</feature>
<evidence type="ECO:0000256" key="3">
    <source>
        <dbReference type="HAMAP-Rule" id="MF_00528"/>
    </source>
</evidence>
<dbReference type="Gene3D" id="3.90.950.10">
    <property type="match status" value="1"/>
</dbReference>
<dbReference type="InterPro" id="IPR003697">
    <property type="entry name" value="Maf-like"/>
</dbReference>
<keyword evidence="5" id="KW-1185">Reference proteome</keyword>
<keyword evidence="2 3" id="KW-0378">Hydrolase</keyword>
<dbReference type="PIRSF" id="PIRSF006305">
    <property type="entry name" value="Maf"/>
    <property type="match status" value="1"/>
</dbReference>
<proteinExistence type="inferred from homology"/>
<comment type="caution">
    <text evidence="3">Lacks conserved residue(s) required for the propagation of feature annotation.</text>
</comment>
<protein>
    <recommendedName>
        <fullName evidence="3">dTTP/UTP pyrophosphatase</fullName>
        <shortName evidence="3">dTTPase/UTPase</shortName>
        <ecNumber evidence="3">3.6.1.9</ecNumber>
    </recommendedName>
    <alternativeName>
        <fullName evidence="3">Nucleoside triphosphate pyrophosphatase</fullName>
    </alternativeName>
    <alternativeName>
        <fullName evidence="3">Nucleotide pyrophosphatase</fullName>
        <shortName evidence="3">Nucleotide PPase</shortName>
    </alternativeName>
</protein>
<comment type="cofactor">
    <cofactor evidence="1 3">
        <name>a divalent metal cation</name>
        <dbReference type="ChEBI" id="CHEBI:60240"/>
    </cofactor>
</comment>
<evidence type="ECO:0000313" key="5">
    <source>
        <dbReference type="Proteomes" id="UP001589854"/>
    </source>
</evidence>
<evidence type="ECO:0000313" key="4">
    <source>
        <dbReference type="EMBL" id="MFC0270162.1"/>
    </source>
</evidence>
<feature type="site" description="Important for substrate specificity" evidence="3">
    <location>
        <position position="153"/>
    </location>
</feature>
<dbReference type="PANTHER" id="PTHR43213">
    <property type="entry name" value="BIFUNCTIONAL DTTP/UTP PYROPHOSPHATASE/METHYLTRANSFERASE PROTEIN-RELATED"/>
    <property type="match status" value="1"/>
</dbReference>